<dbReference type="InterPro" id="IPR038732">
    <property type="entry name" value="HpyO/CreE_NAD-binding"/>
</dbReference>
<name>A0A1V8YUG6_9ENTE</name>
<feature type="domain" description="FAD-dependent urate hydroxylase HpyO/Asp monooxygenase CreE-like FAD/NAD(P)-binding" evidence="1">
    <location>
        <begin position="5"/>
        <end position="176"/>
    </location>
</feature>
<dbReference type="SUPFAM" id="SSF51905">
    <property type="entry name" value="FAD/NAD(P)-binding domain"/>
    <property type="match status" value="1"/>
</dbReference>
<dbReference type="PANTHER" id="PTHR40254:SF1">
    <property type="entry name" value="BLR0577 PROTEIN"/>
    <property type="match status" value="1"/>
</dbReference>
<dbReference type="RefSeq" id="WP_081183843.1">
    <property type="nucleotide sequence ID" value="NZ_MJEA01000007.1"/>
</dbReference>
<dbReference type="InterPro" id="IPR052189">
    <property type="entry name" value="L-asp_N-monooxygenase_NS-form"/>
</dbReference>
<proteinExistence type="predicted"/>
<dbReference type="OrthoDB" id="6309046at2"/>
<dbReference type="InterPro" id="IPR036188">
    <property type="entry name" value="FAD/NAD-bd_sf"/>
</dbReference>
<dbReference type="Pfam" id="PF13454">
    <property type="entry name" value="NAD_binding_9"/>
    <property type="match status" value="1"/>
</dbReference>
<dbReference type="EMBL" id="MJEA01000007">
    <property type="protein sequence ID" value="OQO70105.1"/>
    <property type="molecule type" value="Genomic_DNA"/>
</dbReference>
<organism evidence="2 3">
    <name type="scientific">Enterococcus villorum</name>
    <dbReference type="NCBI Taxonomy" id="112904"/>
    <lineage>
        <taxon>Bacteria</taxon>
        <taxon>Bacillati</taxon>
        <taxon>Bacillota</taxon>
        <taxon>Bacilli</taxon>
        <taxon>Lactobacillales</taxon>
        <taxon>Enterococcaceae</taxon>
        <taxon>Enterococcus</taxon>
    </lineage>
</organism>
<comment type="caution">
    <text evidence="2">The sequence shown here is derived from an EMBL/GenBank/DDBJ whole genome shotgun (WGS) entry which is preliminary data.</text>
</comment>
<dbReference type="PANTHER" id="PTHR40254">
    <property type="entry name" value="BLR0577 PROTEIN"/>
    <property type="match status" value="1"/>
</dbReference>
<evidence type="ECO:0000313" key="3">
    <source>
        <dbReference type="Proteomes" id="UP000192477"/>
    </source>
</evidence>
<protein>
    <submittedName>
        <fullName evidence="2">FAD-dependent oxidoreductase</fullName>
    </submittedName>
</protein>
<gene>
    <name evidence="2" type="ORF">BH747_08045</name>
</gene>
<reference evidence="2 3" key="1">
    <citation type="journal article" date="2017" name="BMC Microbiol.">
        <title>Comparative genomics of Enterococcus spp. isolated from bovine feces.</title>
        <authorList>
            <person name="Beukers A.G."/>
            <person name="Zaheer R."/>
            <person name="Goji N."/>
            <person name="Amoako K.K."/>
            <person name="Chaves A.V."/>
            <person name="Ward M.P."/>
            <person name="McAllister T.A."/>
        </authorList>
    </citation>
    <scope>NUCLEOTIDE SEQUENCE [LARGE SCALE GENOMIC DNA]</scope>
    <source>
        <strain evidence="2 3">F1129D 143</strain>
    </source>
</reference>
<dbReference type="STRING" id="112904.BH747_08045"/>
<sequence length="607" mass="70250">MNIGIIGAGPRGLSVVERLLRNSHKKADLHIYLFDPYGPGGRVWRVDQSTELLMNSVSQQVTLFTDETLSSGGEIFLGPNLYQWSKTEASEYIEKQELLNKTFFLSEAKLLQANEPSTRCFYGLYQRWFYDQLKKIAPHITFIHSLVHEIDKVEETFYLRTKSKQQQVDKLVVASGYWENELVREEKNLCQYAEKEGLFYQPPANPAEVPVEKIPPKETIILRGLGLSFFDYVGLFTVSRGGEFQKQGERLVYHPSGNEPIVYCGSKKGLPYFPRGRNEKQGGAMAIPRLITKENLEKLHQENQLTGEKFFELLKKDVELFYYKKLIEEKQFAISTLAFEQNFLLNEQTSWQKKYPELLPYQWSWEFFESPLSKRTGSFQKESQRFIAYQIKESAKGNCTGAIISAFDALKDWRNPVHLAIEWGIFTAKEYKELLWGWFTHLNAFLTIGPPLIRTKELAALIDAGIFHLVEPPLEIQMQDGYFKVEEEHREIKSRYLIEARLPHTDLQHTKNPALQSLKRNHLVRSFTYLDKTQKYETGAIDIELATSQVRNEQGELEENLYCIGIPVEGVDWLTATVSRPYTDAWNLRQIDKIAQCILASENPKKK</sequence>
<dbReference type="Proteomes" id="UP000192477">
    <property type="component" value="Unassembled WGS sequence"/>
</dbReference>
<evidence type="ECO:0000313" key="2">
    <source>
        <dbReference type="EMBL" id="OQO70105.1"/>
    </source>
</evidence>
<evidence type="ECO:0000259" key="1">
    <source>
        <dbReference type="Pfam" id="PF13454"/>
    </source>
</evidence>
<dbReference type="AlphaFoldDB" id="A0A1V8YUG6"/>
<accession>A0A1V8YUG6</accession>